<dbReference type="Proteomes" id="UP001054837">
    <property type="component" value="Unassembled WGS sequence"/>
</dbReference>
<reference evidence="1 2" key="1">
    <citation type="submission" date="2021-06" db="EMBL/GenBank/DDBJ databases">
        <title>Caerostris darwini draft genome.</title>
        <authorList>
            <person name="Kono N."/>
            <person name="Arakawa K."/>
        </authorList>
    </citation>
    <scope>NUCLEOTIDE SEQUENCE [LARGE SCALE GENOMIC DNA]</scope>
</reference>
<organism evidence="1 2">
    <name type="scientific">Caerostris darwini</name>
    <dbReference type="NCBI Taxonomy" id="1538125"/>
    <lineage>
        <taxon>Eukaryota</taxon>
        <taxon>Metazoa</taxon>
        <taxon>Ecdysozoa</taxon>
        <taxon>Arthropoda</taxon>
        <taxon>Chelicerata</taxon>
        <taxon>Arachnida</taxon>
        <taxon>Araneae</taxon>
        <taxon>Araneomorphae</taxon>
        <taxon>Entelegynae</taxon>
        <taxon>Araneoidea</taxon>
        <taxon>Araneidae</taxon>
        <taxon>Caerostris</taxon>
    </lineage>
</organism>
<dbReference type="Gene3D" id="1.10.10.10">
    <property type="entry name" value="Winged helix-like DNA-binding domain superfamily/Winged helix DNA-binding domain"/>
    <property type="match status" value="1"/>
</dbReference>
<gene>
    <name evidence="1" type="ORF">CDAR_24791</name>
</gene>
<dbReference type="EMBL" id="BPLQ01002536">
    <property type="protein sequence ID" value="GIX93718.1"/>
    <property type="molecule type" value="Genomic_DNA"/>
</dbReference>
<comment type="caution">
    <text evidence="1">The sequence shown here is derived from an EMBL/GenBank/DDBJ whole genome shotgun (WGS) entry which is preliminary data.</text>
</comment>
<dbReference type="InterPro" id="IPR036388">
    <property type="entry name" value="WH-like_DNA-bd_sf"/>
</dbReference>
<protein>
    <submittedName>
        <fullName evidence="1">Uncharacterized protein</fullName>
    </submittedName>
</protein>
<evidence type="ECO:0000313" key="2">
    <source>
        <dbReference type="Proteomes" id="UP001054837"/>
    </source>
</evidence>
<dbReference type="AlphaFoldDB" id="A0AAV4P9N0"/>
<name>A0AAV4P9N0_9ARAC</name>
<accession>A0AAV4P9N0</accession>
<sequence>MALVSVDKERPGQPKKFEDEELEALFDQASLQTQEEVTESLNVSRITVSKRLNALGMIQKQGNYMNVP</sequence>
<proteinExistence type="predicted"/>
<evidence type="ECO:0000313" key="1">
    <source>
        <dbReference type="EMBL" id="GIX93718.1"/>
    </source>
</evidence>
<keyword evidence="2" id="KW-1185">Reference proteome</keyword>